<sequence length="513" mass="56115">MPEYLQRRFGGERIRICLSFLSLLLSIFTKISTDLYSGALFIQICLGWNLYLSTLLMLAVTAVYTIAGGLTAVIYTDALQTLIMVVGAIILTVIAFHRIGGYHNLEEAYLAAIPSKIVPNTTCHLPRRDAMHLFRDPISGDLPWTGMTLGLTVLATWYWCTDQVIVQRSLSARSLNHAKAASILASYLKMLPMIVIVMPGMISRILYPDAVGCVDPEQCAQVCGTEVGCANIAYPKLVMELMPSGLRGLMVAVMMAALMSSLTSIFNSSSALFTMDIWRKVRQEASEKELLLVGRVVTVVLVAVSVVWLPILQTSNSGQLFIYIQSVTSYLAPPVTAVFLLAVFWKRANEQGAFWGLMVGLAVGLSRMVLEFAYPVPRCGVLDHRPSVMRDLHYLHVAPLLCLLTAGIVVGISCLTPPPSEAQIKDVTWWTRRSLEVPSSAHLSGPPTLPGTEKDAAPGILQPRSFCTERDAEGAPGKGGRSEQRTAGFWSQVCSANAVILICINLFFYAYFA</sequence>
<keyword evidence="3" id="KW-0813">Transport</keyword>
<accession>A0ABM3YV96</accession>
<evidence type="ECO:0000256" key="8">
    <source>
        <dbReference type="ARBA" id="ARBA00023053"/>
    </source>
</evidence>
<dbReference type="Gene3D" id="1.20.1730.10">
    <property type="entry name" value="Sodium/glucose cotransporter"/>
    <property type="match status" value="1"/>
</dbReference>
<evidence type="ECO:0000256" key="3">
    <source>
        <dbReference type="ARBA" id="ARBA00022448"/>
    </source>
</evidence>
<evidence type="ECO:0000256" key="11">
    <source>
        <dbReference type="ARBA" id="ARBA00023180"/>
    </source>
</evidence>
<evidence type="ECO:0000256" key="12">
    <source>
        <dbReference type="ARBA" id="ARBA00023201"/>
    </source>
</evidence>
<dbReference type="InterPro" id="IPR001734">
    <property type="entry name" value="Na/solute_symporter"/>
</dbReference>
<feature type="transmembrane region" description="Helical" evidence="21">
    <location>
        <begin position="489"/>
        <end position="512"/>
    </location>
</feature>
<dbReference type="InterPro" id="IPR038377">
    <property type="entry name" value="Na/Glc_symporter_sf"/>
</dbReference>
<evidence type="ECO:0000256" key="5">
    <source>
        <dbReference type="ARBA" id="ARBA00022597"/>
    </source>
</evidence>
<keyword evidence="6 21" id="KW-0812">Transmembrane</keyword>
<feature type="transmembrane region" description="Helical" evidence="21">
    <location>
        <begin position="20"/>
        <end position="44"/>
    </location>
</feature>
<feature type="transmembrane region" description="Helical" evidence="21">
    <location>
        <begin position="394"/>
        <end position="415"/>
    </location>
</feature>
<dbReference type="PANTHER" id="PTHR11819">
    <property type="entry name" value="SOLUTE CARRIER FAMILY 5"/>
    <property type="match status" value="1"/>
</dbReference>
<dbReference type="PROSITE" id="PS50283">
    <property type="entry name" value="NA_SOLUT_SYMP_3"/>
    <property type="match status" value="1"/>
</dbReference>
<comment type="similarity">
    <text evidence="2 19">Belongs to the sodium:solute symporter (SSF) (TC 2.A.21) family.</text>
</comment>
<feature type="transmembrane region" description="Helical" evidence="21">
    <location>
        <begin position="323"/>
        <end position="345"/>
    </location>
</feature>
<proteinExistence type="inferred from homology"/>
<evidence type="ECO:0000256" key="10">
    <source>
        <dbReference type="ARBA" id="ARBA00023136"/>
    </source>
</evidence>
<evidence type="ECO:0000256" key="17">
    <source>
        <dbReference type="ARBA" id="ARBA00042835"/>
    </source>
</evidence>
<feature type="transmembrane region" description="Helical" evidence="21">
    <location>
        <begin position="50"/>
        <end position="75"/>
    </location>
</feature>
<feature type="transmembrane region" description="Helical" evidence="21">
    <location>
        <begin position="181"/>
        <end position="202"/>
    </location>
</feature>
<evidence type="ECO:0000256" key="19">
    <source>
        <dbReference type="RuleBase" id="RU362091"/>
    </source>
</evidence>
<dbReference type="PROSITE" id="PS00456">
    <property type="entry name" value="NA_SOLUT_SYMP_1"/>
    <property type="match status" value="1"/>
</dbReference>
<keyword evidence="10 21" id="KW-0472">Membrane</keyword>
<dbReference type="Pfam" id="PF00474">
    <property type="entry name" value="SSF"/>
    <property type="match status" value="1"/>
</dbReference>
<dbReference type="GeneID" id="117679508"/>
<feature type="region of interest" description="Disordered" evidence="20">
    <location>
        <begin position="438"/>
        <end position="459"/>
    </location>
</feature>
<evidence type="ECO:0000256" key="7">
    <source>
        <dbReference type="ARBA" id="ARBA00022989"/>
    </source>
</evidence>
<evidence type="ECO:0000256" key="9">
    <source>
        <dbReference type="ARBA" id="ARBA00023065"/>
    </source>
</evidence>
<evidence type="ECO:0000256" key="20">
    <source>
        <dbReference type="SAM" id="MobiDB-lite"/>
    </source>
</evidence>
<dbReference type="PANTHER" id="PTHR11819:SF128">
    <property type="entry name" value="SODIUM_MANNOSE COTRANSPORTER SLC5A10"/>
    <property type="match status" value="1"/>
</dbReference>
<keyword evidence="4" id="KW-1003">Cell membrane</keyword>
<reference evidence="23" key="1">
    <citation type="submission" date="2025-08" db="UniProtKB">
        <authorList>
            <consortium name="RefSeq"/>
        </authorList>
    </citation>
    <scope>IDENTIFICATION</scope>
    <source>
        <tissue evidence="23">Blood</tissue>
    </source>
</reference>
<feature type="transmembrane region" description="Helical" evidence="21">
    <location>
        <begin position="142"/>
        <end position="160"/>
    </location>
</feature>
<feature type="transmembrane region" description="Helical" evidence="21">
    <location>
        <begin position="352"/>
        <end position="374"/>
    </location>
</feature>
<evidence type="ECO:0000256" key="14">
    <source>
        <dbReference type="ARBA" id="ARBA00036553"/>
    </source>
</evidence>
<evidence type="ECO:0000256" key="21">
    <source>
        <dbReference type="SAM" id="Phobius"/>
    </source>
</evidence>
<evidence type="ECO:0000313" key="22">
    <source>
        <dbReference type="Proteomes" id="UP001652622"/>
    </source>
</evidence>
<keyword evidence="12" id="KW-0739">Sodium transport</keyword>
<comment type="catalytic activity">
    <reaction evidence="13">
        <text>D-mannose(out) + Na(+)(out) = D-mannose(in) + Na(+)(in)</text>
        <dbReference type="Rhea" id="RHEA:72907"/>
        <dbReference type="ChEBI" id="CHEBI:4208"/>
        <dbReference type="ChEBI" id="CHEBI:29101"/>
    </reaction>
    <physiologicalReaction direction="left-to-right" evidence="13">
        <dbReference type="Rhea" id="RHEA:72908"/>
    </physiologicalReaction>
</comment>
<keyword evidence="22" id="KW-1185">Reference proteome</keyword>
<feature type="transmembrane region" description="Helical" evidence="21">
    <location>
        <begin position="82"/>
        <end position="100"/>
    </location>
</feature>
<keyword evidence="11" id="KW-0325">Glycoprotein</keyword>
<name>A0ABM3YV96_PANGU</name>
<keyword evidence="8" id="KW-0915">Sodium</keyword>
<keyword evidence="9" id="KW-0406">Ion transport</keyword>
<evidence type="ECO:0000313" key="23">
    <source>
        <dbReference type="RefSeq" id="XP_060540041.1"/>
    </source>
</evidence>
<dbReference type="RefSeq" id="XP_060540041.1">
    <property type="nucleotide sequence ID" value="XM_060684058.1"/>
</dbReference>
<evidence type="ECO:0000256" key="13">
    <source>
        <dbReference type="ARBA" id="ARBA00036082"/>
    </source>
</evidence>
<evidence type="ECO:0000256" key="2">
    <source>
        <dbReference type="ARBA" id="ARBA00006434"/>
    </source>
</evidence>
<dbReference type="InterPro" id="IPR018212">
    <property type="entry name" value="Na/solute_symporter_CS"/>
</dbReference>
<dbReference type="NCBIfam" id="TIGR00813">
    <property type="entry name" value="sss"/>
    <property type="match status" value="1"/>
</dbReference>
<evidence type="ECO:0000256" key="6">
    <source>
        <dbReference type="ARBA" id="ARBA00022692"/>
    </source>
</evidence>
<protein>
    <recommendedName>
        <fullName evidence="15">Sodium/mannose cotransporter SLC5A10</fullName>
    </recommendedName>
    <alternativeName>
        <fullName evidence="16">Sodium/glucose cotransporter 5</fullName>
    </alternativeName>
    <alternativeName>
        <fullName evidence="17">Solute carrier family 5 member 10</fullName>
    </alternativeName>
</protein>
<keyword evidence="5" id="KW-0762">Sugar transport</keyword>
<dbReference type="PROSITE" id="PS00457">
    <property type="entry name" value="NA_SOLUT_SYMP_2"/>
    <property type="match status" value="1"/>
</dbReference>
<comment type="function">
    <text evidence="18">Electrogenic Na+-coupled sugar symporter that actively transports D-mannose or D-fructose at the plasma membrane, with a Na+ to sugar coupling ratio of 1:1. Transporter activity is driven by a transmembrane Na+ electrochemical gradient set by the Na+/K+ pump. Exclusively recognizes sugar substrates having a pyranose ring with an axial hydroxyl group on carbon 2. Has likely evolved to enable renal reabsorption of D-mannose, an important constituent of oligosaccharide chains of glycoproteins. Contributes to dietary D-fructose reabsorption from glomerular filtrate across the brush border of the kidney.</text>
</comment>
<dbReference type="Proteomes" id="UP001652622">
    <property type="component" value="Unplaced"/>
</dbReference>
<keyword evidence="7 21" id="KW-1133">Transmembrane helix</keyword>
<gene>
    <name evidence="23" type="primary">SLC5A10</name>
</gene>
<evidence type="ECO:0000256" key="15">
    <source>
        <dbReference type="ARBA" id="ARBA00039217"/>
    </source>
</evidence>
<feature type="transmembrane region" description="Helical" evidence="21">
    <location>
        <begin position="290"/>
        <end position="311"/>
    </location>
</feature>
<evidence type="ECO:0000256" key="16">
    <source>
        <dbReference type="ARBA" id="ARBA00041339"/>
    </source>
</evidence>
<comment type="catalytic activity">
    <reaction evidence="14">
        <text>D-fructopyranose(out) + Na(+)(out) = D-fructopyranose(in) + Na(+)(in)</text>
        <dbReference type="Rhea" id="RHEA:72915"/>
        <dbReference type="ChEBI" id="CHEBI:29101"/>
        <dbReference type="ChEBI" id="CHEBI:37714"/>
    </reaction>
    <physiologicalReaction direction="left-to-right" evidence="14">
        <dbReference type="Rhea" id="RHEA:72916"/>
    </physiologicalReaction>
</comment>
<evidence type="ECO:0000256" key="18">
    <source>
        <dbReference type="ARBA" id="ARBA00045692"/>
    </source>
</evidence>
<evidence type="ECO:0000256" key="4">
    <source>
        <dbReference type="ARBA" id="ARBA00022475"/>
    </source>
</evidence>
<comment type="subcellular location">
    <subcellularLocation>
        <location evidence="1">Apical cell membrane</location>
        <topology evidence="1">Multi-pass membrane protein</topology>
    </subcellularLocation>
</comment>
<organism evidence="22 23">
    <name type="scientific">Pantherophis guttatus</name>
    <name type="common">Corn snake</name>
    <name type="synonym">Elaphe guttata</name>
    <dbReference type="NCBI Taxonomy" id="94885"/>
    <lineage>
        <taxon>Eukaryota</taxon>
        <taxon>Metazoa</taxon>
        <taxon>Chordata</taxon>
        <taxon>Craniata</taxon>
        <taxon>Vertebrata</taxon>
        <taxon>Euteleostomi</taxon>
        <taxon>Lepidosauria</taxon>
        <taxon>Squamata</taxon>
        <taxon>Bifurcata</taxon>
        <taxon>Unidentata</taxon>
        <taxon>Episquamata</taxon>
        <taxon>Toxicofera</taxon>
        <taxon>Serpentes</taxon>
        <taxon>Colubroidea</taxon>
        <taxon>Colubridae</taxon>
        <taxon>Colubrinae</taxon>
        <taxon>Pantherophis</taxon>
    </lineage>
</organism>
<evidence type="ECO:0000256" key="1">
    <source>
        <dbReference type="ARBA" id="ARBA00004424"/>
    </source>
</evidence>
<feature type="transmembrane region" description="Helical" evidence="21">
    <location>
        <begin position="249"/>
        <end position="278"/>
    </location>
</feature>